<feature type="compositionally biased region" description="Basic and acidic residues" evidence="8">
    <location>
        <begin position="121"/>
        <end position="139"/>
    </location>
</feature>
<dbReference type="OrthoDB" id="6152405at2759"/>
<dbReference type="GO" id="GO:0000978">
    <property type="term" value="F:RNA polymerase II cis-regulatory region sequence-specific DNA binding"/>
    <property type="evidence" value="ECO:0007669"/>
    <property type="project" value="TreeGrafter"/>
</dbReference>
<dbReference type="Gene3D" id="3.30.160.60">
    <property type="entry name" value="Classic Zinc Finger"/>
    <property type="match status" value="1"/>
</dbReference>
<organism evidence="10 11">
    <name type="scientific">Pomacea canaliculata</name>
    <name type="common">Golden apple snail</name>
    <dbReference type="NCBI Taxonomy" id="400727"/>
    <lineage>
        <taxon>Eukaryota</taxon>
        <taxon>Metazoa</taxon>
        <taxon>Spiralia</taxon>
        <taxon>Lophotrochozoa</taxon>
        <taxon>Mollusca</taxon>
        <taxon>Gastropoda</taxon>
        <taxon>Caenogastropoda</taxon>
        <taxon>Architaenioglossa</taxon>
        <taxon>Ampullarioidea</taxon>
        <taxon>Ampullariidae</taxon>
        <taxon>Pomacea</taxon>
    </lineage>
</organism>
<keyword evidence="6" id="KW-0539">Nucleus</keyword>
<evidence type="ECO:0000256" key="1">
    <source>
        <dbReference type="ARBA" id="ARBA00004123"/>
    </source>
</evidence>
<evidence type="ECO:0000313" key="11">
    <source>
        <dbReference type="Proteomes" id="UP000245119"/>
    </source>
</evidence>
<dbReference type="GO" id="GO:0000981">
    <property type="term" value="F:DNA-binding transcription factor activity, RNA polymerase II-specific"/>
    <property type="evidence" value="ECO:0007669"/>
    <property type="project" value="TreeGrafter"/>
</dbReference>
<gene>
    <name evidence="10" type="ORF">C0Q70_08951</name>
</gene>
<dbReference type="SUPFAM" id="SSF57667">
    <property type="entry name" value="beta-beta-alpha zinc fingers"/>
    <property type="match status" value="1"/>
</dbReference>
<dbReference type="GO" id="GO:0005634">
    <property type="term" value="C:nucleus"/>
    <property type="evidence" value="ECO:0007669"/>
    <property type="project" value="UniProtKB-SubCell"/>
</dbReference>
<keyword evidence="11" id="KW-1185">Reference proteome</keyword>
<evidence type="ECO:0000256" key="7">
    <source>
        <dbReference type="PROSITE-ProRule" id="PRU00042"/>
    </source>
</evidence>
<evidence type="ECO:0000313" key="10">
    <source>
        <dbReference type="EMBL" id="PVD29695.1"/>
    </source>
</evidence>
<evidence type="ECO:0000256" key="8">
    <source>
        <dbReference type="SAM" id="MobiDB-lite"/>
    </source>
</evidence>
<feature type="domain" description="C2H2-type" evidence="9">
    <location>
        <begin position="262"/>
        <end position="290"/>
    </location>
</feature>
<feature type="region of interest" description="Disordered" evidence="8">
    <location>
        <begin position="107"/>
        <end position="145"/>
    </location>
</feature>
<name>A0A2T7P8E8_POMCA</name>
<keyword evidence="3" id="KW-0677">Repeat</keyword>
<dbReference type="SMART" id="SM00355">
    <property type="entry name" value="ZnF_C2H2"/>
    <property type="match status" value="3"/>
</dbReference>
<protein>
    <recommendedName>
        <fullName evidence="9">C2H2-type domain-containing protein</fullName>
    </recommendedName>
</protein>
<dbReference type="InterPro" id="IPR050527">
    <property type="entry name" value="Snail/Krueppel_Znf"/>
</dbReference>
<proteinExistence type="predicted"/>
<comment type="caution">
    <text evidence="10">The sequence shown here is derived from an EMBL/GenBank/DDBJ whole genome shotgun (WGS) entry which is preliminary data.</text>
</comment>
<keyword evidence="4 7" id="KW-0863">Zinc-finger</keyword>
<evidence type="ECO:0000259" key="9">
    <source>
        <dbReference type="PROSITE" id="PS50157"/>
    </source>
</evidence>
<evidence type="ECO:0000256" key="5">
    <source>
        <dbReference type="ARBA" id="ARBA00022833"/>
    </source>
</evidence>
<keyword evidence="5" id="KW-0862">Zinc</keyword>
<dbReference type="EMBL" id="PZQS01000005">
    <property type="protein sequence ID" value="PVD29695.1"/>
    <property type="molecule type" value="Genomic_DNA"/>
</dbReference>
<dbReference type="AlphaFoldDB" id="A0A2T7P8E8"/>
<evidence type="ECO:0000256" key="2">
    <source>
        <dbReference type="ARBA" id="ARBA00022723"/>
    </source>
</evidence>
<evidence type="ECO:0000256" key="6">
    <source>
        <dbReference type="ARBA" id="ARBA00023242"/>
    </source>
</evidence>
<dbReference type="Proteomes" id="UP000245119">
    <property type="component" value="Linkage Group LG5"/>
</dbReference>
<dbReference type="PANTHER" id="PTHR24388">
    <property type="entry name" value="ZINC FINGER PROTEIN"/>
    <property type="match status" value="1"/>
</dbReference>
<dbReference type="PANTHER" id="PTHR24388:SF54">
    <property type="entry name" value="PROTEIN ESCARGOT"/>
    <property type="match status" value="1"/>
</dbReference>
<accession>A0A2T7P8E8</accession>
<feature type="domain" description="C2H2-type" evidence="9">
    <location>
        <begin position="234"/>
        <end position="261"/>
    </location>
</feature>
<dbReference type="PROSITE" id="PS00028">
    <property type="entry name" value="ZINC_FINGER_C2H2_1"/>
    <property type="match status" value="1"/>
</dbReference>
<comment type="subcellular location">
    <subcellularLocation>
        <location evidence="1">Nucleus</location>
    </subcellularLocation>
</comment>
<dbReference type="Pfam" id="PF00096">
    <property type="entry name" value="zf-C2H2"/>
    <property type="match status" value="1"/>
</dbReference>
<evidence type="ECO:0000256" key="4">
    <source>
        <dbReference type="ARBA" id="ARBA00022771"/>
    </source>
</evidence>
<evidence type="ECO:0000256" key="3">
    <source>
        <dbReference type="ARBA" id="ARBA00022737"/>
    </source>
</evidence>
<reference evidence="10 11" key="1">
    <citation type="submission" date="2018-04" db="EMBL/GenBank/DDBJ databases">
        <title>The genome of golden apple snail Pomacea canaliculata provides insight into stress tolerance and invasive adaptation.</title>
        <authorList>
            <person name="Liu C."/>
            <person name="Liu B."/>
            <person name="Ren Y."/>
            <person name="Zhang Y."/>
            <person name="Wang H."/>
            <person name="Li S."/>
            <person name="Jiang F."/>
            <person name="Yin L."/>
            <person name="Zhang G."/>
            <person name="Qian W."/>
            <person name="Fan W."/>
        </authorList>
    </citation>
    <scope>NUCLEOTIDE SEQUENCE [LARGE SCALE GENOMIC DNA]</scope>
    <source>
        <strain evidence="10">SZHN2017</strain>
        <tissue evidence="10">Muscle</tissue>
    </source>
</reference>
<dbReference type="PROSITE" id="PS50157">
    <property type="entry name" value="ZINC_FINGER_C2H2_2"/>
    <property type="match status" value="2"/>
</dbReference>
<sequence>MNSRLTVTLGPILYVAAARLNLFLLRGPMYPLLKPSWLPARQSPSAATHSKAEQMRRYRERIRLTNPELYLHHKLKQREAMRKLRARKKMENARLLESLLPAWEPPATASDVTVTSGSPGAKDEPVGRVTREPSPRQADDDQPAMKDFVAGSSASWSERKIDCEAFVRGGVWQSTAAASQSGTVRANTQSDPLPLREQVNAHAQSQRPAAVSGRDLNSWGSAACADDPLPVRSYRCATCRIAFASKYDLFRHGKNCRNRRPVVCRECDEAFSSISSLKDHVQAKHSGQVYACLCGRVFNWRPSYYRHRRTCSKHLS</sequence>
<dbReference type="InterPro" id="IPR036236">
    <property type="entry name" value="Znf_C2H2_sf"/>
</dbReference>
<dbReference type="GO" id="GO:0008270">
    <property type="term" value="F:zinc ion binding"/>
    <property type="evidence" value="ECO:0007669"/>
    <property type="project" value="UniProtKB-KW"/>
</dbReference>
<dbReference type="InterPro" id="IPR013087">
    <property type="entry name" value="Znf_C2H2_type"/>
</dbReference>
<keyword evidence="2" id="KW-0479">Metal-binding</keyword>